<evidence type="ECO:0000313" key="2">
    <source>
        <dbReference type="EMBL" id="KAK7488557.1"/>
    </source>
</evidence>
<keyword evidence="3" id="KW-1185">Reference proteome</keyword>
<sequence>MGVCTIPHSSASCERVFSCVRKNLTDQRSTLHQDTLEALLVLKSRPEETREFRPEDILFILFPSFYFIHTLVVQKRRVSSCP</sequence>
<dbReference type="InterPro" id="IPR008906">
    <property type="entry name" value="HATC_C_dom"/>
</dbReference>
<accession>A0ABD0KN72</accession>
<dbReference type="Pfam" id="PF05699">
    <property type="entry name" value="Dimer_Tnp_hAT"/>
    <property type="match status" value="1"/>
</dbReference>
<gene>
    <name evidence="2" type="ORF">BaRGS_00020174</name>
</gene>
<feature type="domain" description="HAT C-terminal dimerisation" evidence="1">
    <location>
        <begin position="3"/>
        <end position="44"/>
    </location>
</feature>
<evidence type="ECO:0000259" key="1">
    <source>
        <dbReference type="Pfam" id="PF05699"/>
    </source>
</evidence>
<organism evidence="2 3">
    <name type="scientific">Batillaria attramentaria</name>
    <dbReference type="NCBI Taxonomy" id="370345"/>
    <lineage>
        <taxon>Eukaryota</taxon>
        <taxon>Metazoa</taxon>
        <taxon>Spiralia</taxon>
        <taxon>Lophotrochozoa</taxon>
        <taxon>Mollusca</taxon>
        <taxon>Gastropoda</taxon>
        <taxon>Caenogastropoda</taxon>
        <taxon>Sorbeoconcha</taxon>
        <taxon>Cerithioidea</taxon>
        <taxon>Batillariidae</taxon>
        <taxon>Batillaria</taxon>
    </lineage>
</organism>
<name>A0ABD0KN72_9CAEN</name>
<comment type="caution">
    <text evidence="2">The sequence shown here is derived from an EMBL/GenBank/DDBJ whole genome shotgun (WGS) entry which is preliminary data.</text>
</comment>
<dbReference type="AlphaFoldDB" id="A0ABD0KN72"/>
<proteinExistence type="predicted"/>
<reference evidence="2 3" key="1">
    <citation type="journal article" date="2023" name="Sci. Data">
        <title>Genome assembly of the Korean intertidal mud-creeper Batillaria attramentaria.</title>
        <authorList>
            <person name="Patra A.K."/>
            <person name="Ho P.T."/>
            <person name="Jun S."/>
            <person name="Lee S.J."/>
            <person name="Kim Y."/>
            <person name="Won Y.J."/>
        </authorList>
    </citation>
    <scope>NUCLEOTIDE SEQUENCE [LARGE SCALE GENOMIC DNA]</scope>
    <source>
        <strain evidence="2">Wonlab-2016</strain>
    </source>
</reference>
<evidence type="ECO:0000313" key="3">
    <source>
        <dbReference type="Proteomes" id="UP001519460"/>
    </source>
</evidence>
<protein>
    <recommendedName>
        <fullName evidence="1">HAT C-terminal dimerisation domain-containing protein</fullName>
    </recommendedName>
</protein>
<dbReference type="InterPro" id="IPR012337">
    <property type="entry name" value="RNaseH-like_sf"/>
</dbReference>
<dbReference type="SUPFAM" id="SSF53098">
    <property type="entry name" value="Ribonuclease H-like"/>
    <property type="match status" value="1"/>
</dbReference>
<dbReference type="Proteomes" id="UP001519460">
    <property type="component" value="Unassembled WGS sequence"/>
</dbReference>
<dbReference type="EMBL" id="JACVVK020000149">
    <property type="protein sequence ID" value="KAK7488557.1"/>
    <property type="molecule type" value="Genomic_DNA"/>
</dbReference>